<organism evidence="2 3">
    <name type="scientific">Trifolium medium</name>
    <dbReference type="NCBI Taxonomy" id="97028"/>
    <lineage>
        <taxon>Eukaryota</taxon>
        <taxon>Viridiplantae</taxon>
        <taxon>Streptophyta</taxon>
        <taxon>Embryophyta</taxon>
        <taxon>Tracheophyta</taxon>
        <taxon>Spermatophyta</taxon>
        <taxon>Magnoliopsida</taxon>
        <taxon>eudicotyledons</taxon>
        <taxon>Gunneridae</taxon>
        <taxon>Pentapetalae</taxon>
        <taxon>rosids</taxon>
        <taxon>fabids</taxon>
        <taxon>Fabales</taxon>
        <taxon>Fabaceae</taxon>
        <taxon>Papilionoideae</taxon>
        <taxon>50 kb inversion clade</taxon>
        <taxon>NPAAA clade</taxon>
        <taxon>Hologalegina</taxon>
        <taxon>IRL clade</taxon>
        <taxon>Trifolieae</taxon>
        <taxon>Trifolium</taxon>
    </lineage>
</organism>
<feature type="region of interest" description="Disordered" evidence="1">
    <location>
        <begin position="35"/>
        <end position="61"/>
    </location>
</feature>
<dbReference type="EMBL" id="LXQA010781847">
    <property type="protein sequence ID" value="MCI70729.1"/>
    <property type="molecule type" value="Genomic_DNA"/>
</dbReference>
<accession>A0A392UB21</accession>
<dbReference type="AlphaFoldDB" id="A0A392UB21"/>
<comment type="caution">
    <text evidence="2">The sequence shown here is derived from an EMBL/GenBank/DDBJ whole genome shotgun (WGS) entry which is preliminary data.</text>
</comment>
<feature type="compositionally biased region" description="Basic and acidic residues" evidence="1">
    <location>
        <begin position="43"/>
        <end position="52"/>
    </location>
</feature>
<evidence type="ECO:0000313" key="2">
    <source>
        <dbReference type="EMBL" id="MCI70729.1"/>
    </source>
</evidence>
<proteinExistence type="predicted"/>
<keyword evidence="3" id="KW-1185">Reference proteome</keyword>
<evidence type="ECO:0000313" key="3">
    <source>
        <dbReference type="Proteomes" id="UP000265520"/>
    </source>
</evidence>
<reference evidence="2 3" key="1">
    <citation type="journal article" date="2018" name="Front. Plant Sci.">
        <title>Red Clover (Trifolium pratense) and Zigzag Clover (T. medium) - A Picture of Genomic Similarities and Differences.</title>
        <authorList>
            <person name="Dluhosova J."/>
            <person name="Istvanek J."/>
            <person name="Nedelnik J."/>
            <person name="Repkova J."/>
        </authorList>
    </citation>
    <scope>NUCLEOTIDE SEQUENCE [LARGE SCALE GENOMIC DNA]</scope>
    <source>
        <strain evidence="3">cv. 10/8</strain>
        <tissue evidence="2">Leaf</tissue>
    </source>
</reference>
<sequence>WYPVIKVSMAVKIKKLAVTMPIIKLASFVSLVSVTSGGDCSGGDDRRGREGTETTVEGEEG</sequence>
<feature type="non-terminal residue" evidence="2">
    <location>
        <position position="1"/>
    </location>
</feature>
<dbReference type="Proteomes" id="UP000265520">
    <property type="component" value="Unassembled WGS sequence"/>
</dbReference>
<protein>
    <submittedName>
        <fullName evidence="2">Uncharacterized protein</fullName>
    </submittedName>
</protein>
<evidence type="ECO:0000256" key="1">
    <source>
        <dbReference type="SAM" id="MobiDB-lite"/>
    </source>
</evidence>
<name>A0A392UB21_9FABA</name>